<protein>
    <submittedName>
        <fullName evidence="3">Uncharacterized protein</fullName>
    </submittedName>
</protein>
<keyword evidence="2" id="KW-1185">Reference proteome</keyword>
<name>A0A915JFX2_ROMCU</name>
<feature type="compositionally biased region" description="Basic and acidic residues" evidence="1">
    <location>
        <begin position="85"/>
        <end position="104"/>
    </location>
</feature>
<dbReference type="Proteomes" id="UP000887565">
    <property type="component" value="Unplaced"/>
</dbReference>
<evidence type="ECO:0000256" key="1">
    <source>
        <dbReference type="SAM" id="MobiDB-lite"/>
    </source>
</evidence>
<sequence>MTVPPLARKEPPVMADLSVSAMQINSFLKLKLDDILLLAPVPLEESMPVQPINMDMETRCGSVNLSGYSCNAAWPADAPASQDNTTRDSHDQARRNDAPHHRTQSEQTRQVQSTGFYERDYQHTFRGLQPKLTDYISRLHPKAEIQRGLEALKNPPWQPEFKVPLPPALPMEVEPTILQSAMTP</sequence>
<dbReference type="WBParaSite" id="nRc.2.0.1.t25401-RA">
    <property type="protein sequence ID" value="nRc.2.0.1.t25401-RA"/>
    <property type="gene ID" value="nRc.2.0.1.g25401"/>
</dbReference>
<evidence type="ECO:0000313" key="2">
    <source>
        <dbReference type="Proteomes" id="UP000887565"/>
    </source>
</evidence>
<accession>A0A915JFX2</accession>
<organism evidence="2 3">
    <name type="scientific">Romanomermis culicivorax</name>
    <name type="common">Nematode worm</name>
    <dbReference type="NCBI Taxonomy" id="13658"/>
    <lineage>
        <taxon>Eukaryota</taxon>
        <taxon>Metazoa</taxon>
        <taxon>Ecdysozoa</taxon>
        <taxon>Nematoda</taxon>
        <taxon>Enoplea</taxon>
        <taxon>Dorylaimia</taxon>
        <taxon>Mermithida</taxon>
        <taxon>Mermithoidea</taxon>
        <taxon>Mermithidae</taxon>
        <taxon>Romanomermis</taxon>
    </lineage>
</organism>
<dbReference type="AlphaFoldDB" id="A0A915JFX2"/>
<proteinExistence type="predicted"/>
<feature type="region of interest" description="Disordered" evidence="1">
    <location>
        <begin position="76"/>
        <end position="113"/>
    </location>
</feature>
<evidence type="ECO:0000313" key="3">
    <source>
        <dbReference type="WBParaSite" id="nRc.2.0.1.t25401-RA"/>
    </source>
</evidence>
<reference evidence="3" key="1">
    <citation type="submission" date="2022-11" db="UniProtKB">
        <authorList>
            <consortium name="WormBaseParasite"/>
        </authorList>
    </citation>
    <scope>IDENTIFICATION</scope>
</reference>